<keyword evidence="8" id="KW-0597">Phosphoprotein</keyword>
<evidence type="ECO:0000256" key="9">
    <source>
        <dbReference type="ARBA" id="ARBA00022614"/>
    </source>
</evidence>
<keyword evidence="15" id="KW-0418">Kinase</keyword>
<evidence type="ECO:0000256" key="18">
    <source>
        <dbReference type="ARBA" id="ARBA00023136"/>
    </source>
</evidence>
<dbReference type="Pfam" id="PF00560">
    <property type="entry name" value="LRR_1"/>
    <property type="match status" value="4"/>
</dbReference>
<comment type="catalytic activity">
    <reaction evidence="22">
        <text>L-seryl-[protein] + ATP = O-phospho-L-seryl-[protein] + ADP + H(+)</text>
        <dbReference type="Rhea" id="RHEA:17989"/>
        <dbReference type="Rhea" id="RHEA-COMP:9863"/>
        <dbReference type="Rhea" id="RHEA-COMP:11604"/>
        <dbReference type="ChEBI" id="CHEBI:15378"/>
        <dbReference type="ChEBI" id="CHEBI:29999"/>
        <dbReference type="ChEBI" id="CHEBI:30616"/>
        <dbReference type="ChEBI" id="CHEBI:83421"/>
        <dbReference type="ChEBI" id="CHEBI:456216"/>
        <dbReference type="EC" id="2.7.11.1"/>
    </reaction>
</comment>
<evidence type="ECO:0000256" key="4">
    <source>
        <dbReference type="ARBA" id="ARBA00008684"/>
    </source>
</evidence>
<dbReference type="InterPro" id="IPR000719">
    <property type="entry name" value="Prot_kinase_dom"/>
</dbReference>
<dbReference type="PROSITE" id="PS00108">
    <property type="entry name" value="PROTEIN_KINASE_ST"/>
    <property type="match status" value="1"/>
</dbReference>
<dbReference type="InterPro" id="IPR032675">
    <property type="entry name" value="LRR_dom_sf"/>
</dbReference>
<keyword evidence="11 27" id="KW-0812">Transmembrane</keyword>
<evidence type="ECO:0000256" key="23">
    <source>
        <dbReference type="ARBA" id="ARBA00054320"/>
    </source>
</evidence>
<dbReference type="InterPro" id="IPR011009">
    <property type="entry name" value="Kinase-like_dom_sf"/>
</dbReference>
<dbReference type="EMBL" id="OZ075126">
    <property type="protein sequence ID" value="CAL4941862.1"/>
    <property type="molecule type" value="Genomic_DNA"/>
</dbReference>
<dbReference type="InterPro" id="IPR001611">
    <property type="entry name" value="Leu-rich_rpt"/>
</dbReference>
<evidence type="ECO:0000256" key="14">
    <source>
        <dbReference type="ARBA" id="ARBA00022741"/>
    </source>
</evidence>
<dbReference type="GO" id="GO:0005789">
    <property type="term" value="C:endoplasmic reticulum membrane"/>
    <property type="evidence" value="ECO:0007669"/>
    <property type="project" value="UniProtKB-SubCell"/>
</dbReference>
<name>A0ABC8YDY5_9POAL</name>
<dbReference type="PROSITE" id="PS00107">
    <property type="entry name" value="PROTEIN_KINASE_ATP"/>
    <property type="match status" value="1"/>
</dbReference>
<keyword evidence="17 27" id="KW-1133">Transmembrane helix</keyword>
<keyword evidence="6" id="KW-1003">Cell membrane</keyword>
<keyword evidence="9" id="KW-0433">Leucine-rich repeat</keyword>
<dbReference type="AlphaFoldDB" id="A0ABC8YDY5"/>
<dbReference type="Pfam" id="PF08263">
    <property type="entry name" value="LRRNT_2"/>
    <property type="match status" value="1"/>
</dbReference>
<evidence type="ECO:0000256" key="11">
    <source>
        <dbReference type="ARBA" id="ARBA00022692"/>
    </source>
</evidence>
<dbReference type="SMART" id="SM00369">
    <property type="entry name" value="LRR_TYP"/>
    <property type="match status" value="5"/>
</dbReference>
<comment type="function">
    <text evidence="24">The processed protein kinase Xa21 chain released by protein cleavage after X.oryzae pv. oryzae protein Ax21 detection translocates into the nucleus where it can bind and regulate WRKY62, a transcription factor. Confers resistance to the bacterial pathogen X.oryzae pv. oryzae (Xoo).</text>
</comment>
<evidence type="ECO:0000313" key="30">
    <source>
        <dbReference type="Proteomes" id="UP001497457"/>
    </source>
</evidence>
<dbReference type="GO" id="GO:0005524">
    <property type="term" value="F:ATP binding"/>
    <property type="evidence" value="ECO:0007669"/>
    <property type="project" value="UniProtKB-UniRule"/>
</dbReference>
<comment type="subcellular location">
    <subcellularLocation>
        <location evidence="1">Cell membrane</location>
        <topology evidence="1">Single-pass membrane protein</topology>
    </subcellularLocation>
    <subcellularLocation>
        <location evidence="2">Endoplasmic reticulum membrane</location>
        <topology evidence="2">Single-pass membrane protein</topology>
    </subcellularLocation>
    <subcellularLocation>
        <location evidence="3">Membrane</location>
        <topology evidence="3">Single-pass type I membrane protein</topology>
    </subcellularLocation>
</comment>
<organism evidence="29 30">
    <name type="scientific">Urochloa decumbens</name>
    <dbReference type="NCBI Taxonomy" id="240449"/>
    <lineage>
        <taxon>Eukaryota</taxon>
        <taxon>Viridiplantae</taxon>
        <taxon>Streptophyta</taxon>
        <taxon>Embryophyta</taxon>
        <taxon>Tracheophyta</taxon>
        <taxon>Spermatophyta</taxon>
        <taxon>Magnoliopsida</taxon>
        <taxon>Liliopsida</taxon>
        <taxon>Poales</taxon>
        <taxon>Poaceae</taxon>
        <taxon>PACMAD clade</taxon>
        <taxon>Panicoideae</taxon>
        <taxon>Panicodae</taxon>
        <taxon>Paniceae</taxon>
        <taxon>Melinidinae</taxon>
        <taxon>Urochloa</taxon>
    </lineage>
</organism>
<dbReference type="Pfam" id="PF23598">
    <property type="entry name" value="LRR_14"/>
    <property type="match status" value="1"/>
</dbReference>
<evidence type="ECO:0000256" key="15">
    <source>
        <dbReference type="ARBA" id="ARBA00022777"/>
    </source>
</evidence>
<dbReference type="PROSITE" id="PS50011">
    <property type="entry name" value="PROTEIN_KINASE_DOM"/>
    <property type="match status" value="1"/>
</dbReference>
<dbReference type="InterPro" id="IPR051716">
    <property type="entry name" value="Plant_RL_S/T_kinase"/>
</dbReference>
<evidence type="ECO:0000256" key="5">
    <source>
        <dbReference type="ARBA" id="ARBA00012513"/>
    </source>
</evidence>
<evidence type="ECO:0000256" key="21">
    <source>
        <dbReference type="ARBA" id="ARBA00047899"/>
    </source>
</evidence>
<evidence type="ECO:0000256" key="27">
    <source>
        <dbReference type="SAM" id="Phobius"/>
    </source>
</evidence>
<evidence type="ECO:0000256" key="20">
    <source>
        <dbReference type="ARBA" id="ARBA00023180"/>
    </source>
</evidence>
<accession>A0ABC8YDY5</accession>
<dbReference type="PRINTS" id="PR00019">
    <property type="entry name" value="LEURICHRPT"/>
</dbReference>
<gene>
    <name evidence="29" type="ORF">URODEC1_LOCUS33250</name>
</gene>
<dbReference type="SUPFAM" id="SSF56112">
    <property type="entry name" value="Protein kinase-like (PK-like)"/>
    <property type="match status" value="1"/>
</dbReference>
<proteinExistence type="inferred from homology"/>
<evidence type="ECO:0000256" key="17">
    <source>
        <dbReference type="ARBA" id="ARBA00022989"/>
    </source>
</evidence>
<reference evidence="29" key="1">
    <citation type="submission" date="2024-10" db="EMBL/GenBank/DDBJ databases">
        <authorList>
            <person name="Ryan C."/>
        </authorList>
    </citation>
    <scope>NUCLEOTIDE SEQUENCE [LARGE SCALE GENOMIC DNA]</scope>
</reference>
<dbReference type="FunFam" id="1.10.510.10:FF:000358">
    <property type="entry name" value="Putative leucine-rich repeat receptor-like serine/threonine-protein kinase"/>
    <property type="match status" value="1"/>
</dbReference>
<evidence type="ECO:0000256" key="6">
    <source>
        <dbReference type="ARBA" id="ARBA00022475"/>
    </source>
</evidence>
<comment type="catalytic activity">
    <reaction evidence="21">
        <text>L-threonyl-[protein] + ATP = O-phospho-L-threonyl-[protein] + ADP + H(+)</text>
        <dbReference type="Rhea" id="RHEA:46608"/>
        <dbReference type="Rhea" id="RHEA-COMP:11060"/>
        <dbReference type="Rhea" id="RHEA-COMP:11605"/>
        <dbReference type="ChEBI" id="CHEBI:15378"/>
        <dbReference type="ChEBI" id="CHEBI:30013"/>
        <dbReference type="ChEBI" id="CHEBI:30616"/>
        <dbReference type="ChEBI" id="CHEBI:61977"/>
        <dbReference type="ChEBI" id="CHEBI:456216"/>
        <dbReference type="EC" id="2.7.11.1"/>
    </reaction>
</comment>
<dbReference type="Proteomes" id="UP001497457">
    <property type="component" value="Chromosome 16b"/>
</dbReference>
<dbReference type="InterPro" id="IPR013210">
    <property type="entry name" value="LRR_N_plant-typ"/>
</dbReference>
<keyword evidence="14 26" id="KW-0547">Nucleotide-binding</keyword>
<dbReference type="InterPro" id="IPR001245">
    <property type="entry name" value="Ser-Thr/Tyr_kinase_cat_dom"/>
</dbReference>
<evidence type="ECO:0000256" key="19">
    <source>
        <dbReference type="ARBA" id="ARBA00023170"/>
    </source>
</evidence>
<dbReference type="Gene3D" id="3.30.200.20">
    <property type="entry name" value="Phosphorylase Kinase, domain 1"/>
    <property type="match status" value="1"/>
</dbReference>
<keyword evidence="30" id="KW-1185">Reference proteome</keyword>
<dbReference type="SMART" id="SM00220">
    <property type="entry name" value="S_TKc"/>
    <property type="match status" value="1"/>
</dbReference>
<dbReference type="FunFam" id="3.80.10.10:FF:000288">
    <property type="entry name" value="LRR receptor-like serine/threonine-protein kinase EFR"/>
    <property type="match status" value="1"/>
</dbReference>
<comment type="similarity">
    <text evidence="4">Belongs to the protein kinase superfamily. Ser/Thr protein kinase family.</text>
</comment>
<keyword evidence="19" id="KW-0675">Receptor</keyword>
<evidence type="ECO:0000256" key="7">
    <source>
        <dbReference type="ARBA" id="ARBA00022527"/>
    </source>
</evidence>
<dbReference type="InterPro" id="IPR008271">
    <property type="entry name" value="Ser/Thr_kinase_AS"/>
</dbReference>
<dbReference type="InterPro" id="IPR055414">
    <property type="entry name" value="LRR_R13L4/SHOC2-like"/>
</dbReference>
<dbReference type="InterPro" id="IPR017441">
    <property type="entry name" value="Protein_kinase_ATP_BS"/>
</dbReference>
<evidence type="ECO:0000256" key="1">
    <source>
        <dbReference type="ARBA" id="ARBA00004162"/>
    </source>
</evidence>
<evidence type="ECO:0000313" key="29">
    <source>
        <dbReference type="EMBL" id="CAL4941862.1"/>
    </source>
</evidence>
<evidence type="ECO:0000256" key="26">
    <source>
        <dbReference type="PROSITE-ProRule" id="PRU10141"/>
    </source>
</evidence>
<dbReference type="EC" id="2.7.11.1" evidence="5"/>
<dbReference type="FunFam" id="3.30.200.20:FF:000432">
    <property type="entry name" value="LRR receptor-like serine/threonine-protein kinase EFR"/>
    <property type="match status" value="1"/>
</dbReference>
<dbReference type="GO" id="GO:0004674">
    <property type="term" value="F:protein serine/threonine kinase activity"/>
    <property type="evidence" value="ECO:0007669"/>
    <property type="project" value="UniProtKB-KW"/>
</dbReference>
<feature type="binding site" evidence="26">
    <location>
        <position position="705"/>
    </location>
    <ligand>
        <name>ATP</name>
        <dbReference type="ChEBI" id="CHEBI:30616"/>
    </ligand>
</feature>
<evidence type="ECO:0000256" key="12">
    <source>
        <dbReference type="ARBA" id="ARBA00022729"/>
    </source>
</evidence>
<feature type="domain" description="Protein kinase" evidence="28">
    <location>
        <begin position="674"/>
        <end position="977"/>
    </location>
</feature>
<evidence type="ECO:0000256" key="8">
    <source>
        <dbReference type="ARBA" id="ARBA00022553"/>
    </source>
</evidence>
<feature type="transmembrane region" description="Helical" evidence="27">
    <location>
        <begin position="616"/>
        <end position="637"/>
    </location>
</feature>
<dbReference type="PANTHER" id="PTHR48053:SF151">
    <property type="entry name" value="OS02G0216000 PROTEIN"/>
    <property type="match status" value="1"/>
</dbReference>
<evidence type="ECO:0000256" key="24">
    <source>
        <dbReference type="ARBA" id="ARBA00056628"/>
    </source>
</evidence>
<evidence type="ECO:0000259" key="28">
    <source>
        <dbReference type="PROSITE" id="PS50011"/>
    </source>
</evidence>
<keyword evidence="16 26" id="KW-0067">ATP-binding</keyword>
<keyword evidence="10" id="KW-0808">Transferase</keyword>
<dbReference type="SUPFAM" id="SSF52058">
    <property type="entry name" value="L domain-like"/>
    <property type="match status" value="2"/>
</dbReference>
<evidence type="ECO:0000256" key="25">
    <source>
        <dbReference type="ARBA" id="ARBA00072040"/>
    </source>
</evidence>
<sequence>MAFKSSIKDPLGALSSWSAISNSTNSFCGWRGVTCSGCVVTALCLRRLGLVGTISQDLGNLTHLRVLDLSNNKLEGAIPPSLANCFVLQKLNLSTNSLSGTIPSSLGHLSKLAVFSIESNNISGSIPSSFANLTALTTFSIFHNSIQGKIPLWLGNCTGLTNFNIEENLMSGHVPSVLSKLTYLQKFGVAGNILEGTIHPSLFNMSSLEVFNVGNNKLSGSLPPDMGFTLPKLRDFSAFNNTFEGPIPDSLSNISVLERLVLFENSFGGRIPPSIGINGLLKAFDVGNNEVEATAPRDWDFITSLANSSNLISFDVSDNNLSSTLPNTVANLSQELETMKFGGNQIDGHIPAGIGRYYKLTELVLADNLFTGTIPSDIGKLSGLQELWLEQNAFYGEIPLSLGNMTQLNLLSLSANNLDGRIPATIGKLSMLAFIDLSNNLLSGQIPQEIVSISSLTQSFDLSKNALSGPIPPQVGHLVNLGIIDLSSNKLSGEIPSTLGNCIELRFLYLQDNLLRAQIPNDLGALKGLEVLDLSNNKFSGPIPEFLENFLLLSSLNLSFNQFSGPVPNKGIFFNESSVSLASNGALCGGPPFYHFPECPSPVHDSPSRHQLMHTLIFTVVGAFSFVIICIVTCYYVKNLKPSQVGYRDQGSTFIPVMYQRITYTELSTATDSFSAENLIGRGNFGSVYKGTLFCGVNSINVAVKVLDLQQRGASQSFMSECNALKRIQHRKLVKVITVCDSLDRNGDEFKALVLEFVSNGSLDKWLHPSTERMDKLSLVQRLSIALDVAEALEYLHHCINPSIVHCDIKPSNILLDEDMTAHVGDFGLAKIINAEASRQCFGGTSSIGIKGTIGYLAPEYGMGSGISIEGDIFSYGVLLLEILTARRPTDASIHDAISLPKFVEMAYPDKLLEIMDTKMLHNGNTQDIIEMYLAPVSRLGLACCRDSPRQRPKMSEVVKELSELKEACAHKLSPFVEP</sequence>
<dbReference type="Pfam" id="PF07714">
    <property type="entry name" value="PK_Tyr_Ser-Thr"/>
    <property type="match status" value="1"/>
</dbReference>
<dbReference type="GO" id="GO:0005886">
    <property type="term" value="C:plasma membrane"/>
    <property type="evidence" value="ECO:0007669"/>
    <property type="project" value="UniProtKB-SubCell"/>
</dbReference>
<keyword evidence="7" id="KW-0723">Serine/threonine-protein kinase</keyword>
<protein>
    <recommendedName>
        <fullName evidence="25">Receptor kinase-like protein Xa21</fullName>
        <ecNumber evidence="5">2.7.11.1</ecNumber>
    </recommendedName>
</protein>
<evidence type="ECO:0000256" key="13">
    <source>
        <dbReference type="ARBA" id="ARBA00022737"/>
    </source>
</evidence>
<keyword evidence="20" id="KW-0325">Glycoprotein</keyword>
<evidence type="ECO:0000256" key="16">
    <source>
        <dbReference type="ARBA" id="ARBA00022840"/>
    </source>
</evidence>
<comment type="function">
    <text evidence="23">Receptor kinase that detects X.oryzae pv. oryzae protein Ax21 to promote innate immunity. Following X.oryzae pv. oryzae protein Ax21 detection, undergoes cleavage, releasing the processed protein kinase Xa21 chain.</text>
</comment>
<dbReference type="PANTHER" id="PTHR48053">
    <property type="entry name" value="LEUCINE RICH REPEAT FAMILY PROTEIN, EXPRESSED"/>
    <property type="match status" value="1"/>
</dbReference>
<keyword evidence="12" id="KW-0732">Signal</keyword>
<evidence type="ECO:0000256" key="10">
    <source>
        <dbReference type="ARBA" id="ARBA00022679"/>
    </source>
</evidence>
<evidence type="ECO:0000256" key="22">
    <source>
        <dbReference type="ARBA" id="ARBA00048679"/>
    </source>
</evidence>
<keyword evidence="13" id="KW-0677">Repeat</keyword>
<dbReference type="FunFam" id="3.80.10.10:FF:000095">
    <property type="entry name" value="LRR receptor-like serine/threonine-protein kinase GSO1"/>
    <property type="match status" value="1"/>
</dbReference>
<dbReference type="Gene3D" id="3.80.10.10">
    <property type="entry name" value="Ribonuclease Inhibitor"/>
    <property type="match status" value="3"/>
</dbReference>
<evidence type="ECO:0000256" key="3">
    <source>
        <dbReference type="ARBA" id="ARBA00004479"/>
    </source>
</evidence>
<evidence type="ECO:0000256" key="2">
    <source>
        <dbReference type="ARBA" id="ARBA00004389"/>
    </source>
</evidence>
<keyword evidence="18 27" id="KW-0472">Membrane</keyword>
<dbReference type="Gene3D" id="1.10.510.10">
    <property type="entry name" value="Transferase(Phosphotransferase) domain 1"/>
    <property type="match status" value="1"/>
</dbReference>
<dbReference type="InterPro" id="IPR003591">
    <property type="entry name" value="Leu-rich_rpt_typical-subtyp"/>
</dbReference>